<accession>A0A4C1WS55</accession>
<evidence type="ECO:0000313" key="2">
    <source>
        <dbReference type="Proteomes" id="UP000299102"/>
    </source>
</evidence>
<dbReference type="Proteomes" id="UP000299102">
    <property type="component" value="Unassembled WGS sequence"/>
</dbReference>
<comment type="caution">
    <text evidence="1">The sequence shown here is derived from an EMBL/GenBank/DDBJ whole genome shotgun (WGS) entry which is preliminary data.</text>
</comment>
<gene>
    <name evidence="1" type="ORF">EVAR_97558_1</name>
</gene>
<reference evidence="1 2" key="1">
    <citation type="journal article" date="2019" name="Commun. Biol.">
        <title>The bagworm genome reveals a unique fibroin gene that provides high tensile strength.</title>
        <authorList>
            <person name="Kono N."/>
            <person name="Nakamura H."/>
            <person name="Ohtoshi R."/>
            <person name="Tomita M."/>
            <person name="Numata K."/>
            <person name="Arakawa K."/>
        </authorList>
    </citation>
    <scope>NUCLEOTIDE SEQUENCE [LARGE SCALE GENOMIC DNA]</scope>
</reference>
<dbReference type="EMBL" id="BGZK01000613">
    <property type="protein sequence ID" value="GBP52965.1"/>
    <property type="molecule type" value="Genomic_DNA"/>
</dbReference>
<name>A0A4C1WS55_EUMVA</name>
<keyword evidence="2" id="KW-1185">Reference proteome</keyword>
<sequence>MEEPFVIRSWYGPPYEWTHVNGDHGVPDYGSGHGFSGIQNTVRHLRQLNLATYEALTLSPYGAIFETAVGTFQRYSKFTHRHRHTYTHASTLAHTWCVACAHIMMFENDRKSLTSRFETGVL</sequence>
<dbReference type="AlphaFoldDB" id="A0A4C1WS55"/>
<evidence type="ECO:0000313" key="1">
    <source>
        <dbReference type="EMBL" id="GBP52965.1"/>
    </source>
</evidence>
<organism evidence="1 2">
    <name type="scientific">Eumeta variegata</name>
    <name type="common">Bagworm moth</name>
    <name type="synonym">Eumeta japonica</name>
    <dbReference type="NCBI Taxonomy" id="151549"/>
    <lineage>
        <taxon>Eukaryota</taxon>
        <taxon>Metazoa</taxon>
        <taxon>Ecdysozoa</taxon>
        <taxon>Arthropoda</taxon>
        <taxon>Hexapoda</taxon>
        <taxon>Insecta</taxon>
        <taxon>Pterygota</taxon>
        <taxon>Neoptera</taxon>
        <taxon>Endopterygota</taxon>
        <taxon>Lepidoptera</taxon>
        <taxon>Glossata</taxon>
        <taxon>Ditrysia</taxon>
        <taxon>Tineoidea</taxon>
        <taxon>Psychidae</taxon>
        <taxon>Oiketicinae</taxon>
        <taxon>Eumeta</taxon>
    </lineage>
</organism>
<proteinExistence type="predicted"/>
<protein>
    <submittedName>
        <fullName evidence="1">Uncharacterized protein</fullName>
    </submittedName>
</protein>